<dbReference type="GO" id="GO:0008289">
    <property type="term" value="F:lipid binding"/>
    <property type="evidence" value="ECO:0007669"/>
    <property type="project" value="UniProtKB-KW"/>
</dbReference>
<dbReference type="KEGG" id="osn:115227421"/>
<feature type="region of interest" description="Disordered" evidence="9">
    <location>
        <begin position="51"/>
        <end position="176"/>
    </location>
</feature>
<dbReference type="CDD" id="cd21675">
    <property type="entry name" value="SMP_TEX2"/>
    <property type="match status" value="1"/>
</dbReference>
<evidence type="ECO:0000313" key="11">
    <source>
        <dbReference type="Proteomes" id="UP000515154"/>
    </source>
</evidence>
<dbReference type="GO" id="GO:0005789">
    <property type="term" value="C:endoplasmic reticulum membrane"/>
    <property type="evidence" value="ECO:0007669"/>
    <property type="project" value="UniProtKB-SubCell"/>
</dbReference>
<feature type="region of interest" description="Disordered" evidence="9">
    <location>
        <begin position="661"/>
        <end position="693"/>
    </location>
</feature>
<keyword evidence="7" id="KW-0446">Lipid-binding</keyword>
<reference evidence="12" key="1">
    <citation type="submission" date="2025-08" db="UniProtKB">
        <authorList>
            <consortium name="RefSeq"/>
        </authorList>
    </citation>
    <scope>IDENTIFICATION</scope>
</reference>
<dbReference type="PROSITE" id="PS51847">
    <property type="entry name" value="SMP"/>
    <property type="match status" value="1"/>
</dbReference>
<feature type="compositionally biased region" description="Acidic residues" evidence="9">
    <location>
        <begin position="192"/>
        <end position="213"/>
    </location>
</feature>
<keyword evidence="2" id="KW-0813">Transport</keyword>
<feature type="region of interest" description="Disordered" evidence="9">
    <location>
        <begin position="192"/>
        <end position="214"/>
    </location>
</feature>
<feature type="region of interest" description="Disordered" evidence="9">
    <location>
        <begin position="1"/>
        <end position="35"/>
    </location>
</feature>
<sequence>MSSKWEPVSIQFSASKSGSEKTRNRSASSTSFPVRYRSLEDYDDEEYSLLTSTFDKPEEKNRRSSTLGSSSILSPSKVTSPSTSSFSSSSSLSSTPPPPPPPLPKAVISPSRTFTGDTRDDKKTLLANIRGKLHKKWEELSGESGSSPENENEKCPSPIRKQNSDESCESLSPKINSKSAVVDSINMSQEIEQGEELTEDILPDSWDTDDDPGLSENLLVCKTSDGTSTIQLSPPARSSRKSIRERFRGSKMIKTIVDPVPIKMSNLQSKSNPEEFVDNDGRIYYDVEDEEKNQNTMVKDNDTVTEDSAVKNTAKGVCRDRTIPTQKLLVISVSLFIYLITPMPPYLAGVITGAVVTSIIWVAYFCFKNAYSSAKREDLSTKNNNASLSISQLPPLLVPEMKEPKLEDTIIYKGWMNELYYYDPDNYHINKTNSVYVRLEGVTLRLSTPKTNVPKRAMFDENLSNPTFINQRHYDLNNCRVFLLPAGLVKKRLWSKKYPICVDLTRNSACKSAPPLQKKPLKDNASSPSTDMGFEVISAELLNPTILYLFARTGREKEEWYKRFHAASLGLPLGNHIQDIHNALKVPPHHKRSDSDTNIGIADGFQRHKRHNSMDSMNSSAATTPVDSTASLSPKSENFQQTNMKNFSHYMAKLMPASLDGVKSNSGPLHSQRESSSVSASSTPSSPTSREVPSPDLPYTILDFSEPQLLWINALIGRCLWDFLQDKSWTDKVMEKLQKKLSKIHVPYFIEELKITDIDLGTSIPILQKSSKPYLDERGFWVDLQTMYTGGFKMTISTKVNLMKLKKKSLEKSPVLTSRRSAVTDSNEEDSAESSTDEEPEDNGIDESSGVPQIGSSGSGASRKILRYIDMITQSKYFQQATEYKYIKKAMEGVSNTPLILTVEVHCLNGVLTINVPPPPTDRLWYGFRDNPQLTLVAKPKVGEREVTVTHITEWIEKKLTIEFQRIFVLPNMDDLVIPLLLPGLPEDAVPSTICPPDGTEV</sequence>
<dbReference type="InterPro" id="IPR031468">
    <property type="entry name" value="SMP_LBD"/>
</dbReference>
<keyword evidence="6" id="KW-0445">Lipid transport</keyword>
<feature type="compositionally biased region" description="Pro residues" evidence="9">
    <location>
        <begin position="95"/>
        <end position="104"/>
    </location>
</feature>
<organism evidence="11 12">
    <name type="scientific">Octopus sinensis</name>
    <name type="common">East Asian common octopus</name>
    <dbReference type="NCBI Taxonomy" id="2607531"/>
    <lineage>
        <taxon>Eukaryota</taxon>
        <taxon>Metazoa</taxon>
        <taxon>Spiralia</taxon>
        <taxon>Lophotrochozoa</taxon>
        <taxon>Mollusca</taxon>
        <taxon>Cephalopoda</taxon>
        <taxon>Coleoidea</taxon>
        <taxon>Octopodiformes</taxon>
        <taxon>Octopoda</taxon>
        <taxon>Incirrata</taxon>
        <taxon>Octopodidae</taxon>
        <taxon>Octopus</taxon>
    </lineage>
</organism>
<feature type="compositionally biased region" description="Acidic residues" evidence="9">
    <location>
        <begin position="826"/>
        <end position="845"/>
    </location>
</feature>
<keyword evidence="8" id="KW-0472">Membrane</keyword>
<evidence type="ECO:0000256" key="9">
    <source>
        <dbReference type="SAM" id="MobiDB-lite"/>
    </source>
</evidence>
<feature type="domain" description="SMP-LTD" evidence="10">
    <location>
        <begin position="705"/>
        <end position="979"/>
    </location>
</feature>
<feature type="compositionally biased region" description="Polar residues" evidence="9">
    <location>
        <begin position="614"/>
        <end position="637"/>
    </location>
</feature>
<dbReference type="AlphaFoldDB" id="A0A6P7TPI8"/>
<keyword evidence="3" id="KW-0812">Transmembrane</keyword>
<evidence type="ECO:0000256" key="3">
    <source>
        <dbReference type="ARBA" id="ARBA00022692"/>
    </source>
</evidence>
<evidence type="ECO:0000256" key="5">
    <source>
        <dbReference type="ARBA" id="ARBA00022989"/>
    </source>
</evidence>
<feature type="region of interest" description="Disordered" evidence="9">
    <location>
        <begin position="816"/>
        <end position="858"/>
    </location>
</feature>
<evidence type="ECO:0000256" key="8">
    <source>
        <dbReference type="ARBA" id="ARBA00023136"/>
    </source>
</evidence>
<accession>A0A6P7TPI8</accession>
<evidence type="ECO:0000256" key="4">
    <source>
        <dbReference type="ARBA" id="ARBA00022824"/>
    </source>
</evidence>
<dbReference type="InterPro" id="IPR019411">
    <property type="entry name" value="MMM1_dom"/>
</dbReference>
<feature type="region of interest" description="Disordered" evidence="9">
    <location>
        <begin position="611"/>
        <end position="637"/>
    </location>
</feature>
<keyword evidence="4" id="KW-0256">Endoplasmic reticulum</keyword>
<evidence type="ECO:0000256" key="7">
    <source>
        <dbReference type="ARBA" id="ARBA00023121"/>
    </source>
</evidence>
<dbReference type="GO" id="GO:0006869">
    <property type="term" value="P:lipid transport"/>
    <property type="evidence" value="ECO:0007669"/>
    <property type="project" value="UniProtKB-KW"/>
</dbReference>
<feature type="compositionally biased region" description="Low complexity" evidence="9">
    <location>
        <begin position="674"/>
        <end position="693"/>
    </location>
</feature>
<feature type="compositionally biased region" description="Low complexity" evidence="9">
    <location>
        <begin position="64"/>
        <end position="94"/>
    </location>
</feature>
<gene>
    <name evidence="12" type="primary">LOC115227421</name>
</gene>
<dbReference type="RefSeq" id="XP_029654114.1">
    <property type="nucleotide sequence ID" value="XM_029798254.2"/>
</dbReference>
<evidence type="ECO:0000256" key="1">
    <source>
        <dbReference type="ARBA" id="ARBA00004586"/>
    </source>
</evidence>
<evidence type="ECO:0000313" key="12">
    <source>
        <dbReference type="RefSeq" id="XP_029654114.1"/>
    </source>
</evidence>
<keyword evidence="11" id="KW-1185">Reference proteome</keyword>
<keyword evidence="5" id="KW-1133">Transmembrane helix</keyword>
<proteinExistence type="predicted"/>
<evidence type="ECO:0000256" key="2">
    <source>
        <dbReference type="ARBA" id="ARBA00022448"/>
    </source>
</evidence>
<dbReference type="PANTHER" id="PTHR13466">
    <property type="entry name" value="TEX2 PROTEIN-RELATED"/>
    <property type="match status" value="1"/>
</dbReference>
<dbReference type="Proteomes" id="UP000515154">
    <property type="component" value="Unplaced"/>
</dbReference>
<protein>
    <submittedName>
        <fullName evidence="12">Testis-expressed protein 2 isoform X1</fullName>
    </submittedName>
</protein>
<comment type="subcellular location">
    <subcellularLocation>
        <location evidence="1">Endoplasmic reticulum membrane</location>
    </subcellularLocation>
</comment>
<evidence type="ECO:0000259" key="10">
    <source>
        <dbReference type="PROSITE" id="PS51847"/>
    </source>
</evidence>
<dbReference type="Pfam" id="PF10296">
    <property type="entry name" value="MMM1"/>
    <property type="match status" value="1"/>
</dbReference>
<evidence type="ECO:0000256" key="6">
    <source>
        <dbReference type="ARBA" id="ARBA00023055"/>
    </source>
</evidence>
<dbReference type="PANTHER" id="PTHR13466:SF0">
    <property type="entry name" value="SMP-LTD DOMAIN-CONTAINING PROTEIN"/>
    <property type="match status" value="1"/>
</dbReference>
<name>A0A6P7TPI8_9MOLL</name>